<protein>
    <submittedName>
        <fullName evidence="2">Uncharacterized protein</fullName>
    </submittedName>
</protein>
<keyword evidence="1" id="KW-1133">Transmembrane helix</keyword>
<evidence type="ECO:0000313" key="2">
    <source>
        <dbReference type="EMBL" id="KAK7841490.1"/>
    </source>
</evidence>
<dbReference type="PANTHER" id="PTHR21234">
    <property type="entry name" value="PURINE NUCLEOSIDE PHOSPHORYLASE"/>
    <property type="match status" value="1"/>
</dbReference>
<proteinExistence type="predicted"/>
<gene>
    <name evidence="2" type="ORF">CFP56_015375</name>
</gene>
<comment type="caution">
    <text evidence="2">The sequence shown here is derived from an EMBL/GenBank/DDBJ whole genome shotgun (WGS) entry which is preliminary data.</text>
</comment>
<sequence>VQQSLQLRSSHPMHGVLDEINENAGPYIGLVITFPTEELALIDSTFFVPSSEILWVDLAGTLSLIVQQSLQLRSSHPMHGVLDEINENAGPYIGLVITFPTEELALIDSTFFVPSSEILWVDLAGTLSLIVFVFFLLLDLSLLIID</sequence>
<dbReference type="AlphaFoldDB" id="A0AAW0KQ35"/>
<evidence type="ECO:0000256" key="1">
    <source>
        <dbReference type="SAM" id="Phobius"/>
    </source>
</evidence>
<keyword evidence="1" id="KW-0812">Transmembrane</keyword>
<dbReference type="EMBL" id="PKMF04000240">
    <property type="protein sequence ID" value="KAK7841490.1"/>
    <property type="molecule type" value="Genomic_DNA"/>
</dbReference>
<organism evidence="2 3">
    <name type="scientific">Quercus suber</name>
    <name type="common">Cork oak</name>
    <dbReference type="NCBI Taxonomy" id="58331"/>
    <lineage>
        <taxon>Eukaryota</taxon>
        <taxon>Viridiplantae</taxon>
        <taxon>Streptophyta</taxon>
        <taxon>Embryophyta</taxon>
        <taxon>Tracheophyta</taxon>
        <taxon>Spermatophyta</taxon>
        <taxon>Magnoliopsida</taxon>
        <taxon>eudicotyledons</taxon>
        <taxon>Gunneridae</taxon>
        <taxon>Pentapetalae</taxon>
        <taxon>rosids</taxon>
        <taxon>fabids</taxon>
        <taxon>Fagales</taxon>
        <taxon>Fagaceae</taxon>
        <taxon>Quercus</taxon>
    </lineage>
</organism>
<keyword evidence="1" id="KW-0472">Membrane</keyword>
<keyword evidence="3" id="KW-1185">Reference proteome</keyword>
<feature type="transmembrane region" description="Helical" evidence="1">
    <location>
        <begin position="118"/>
        <end position="145"/>
    </location>
</feature>
<name>A0AAW0KQ35_QUESU</name>
<accession>A0AAW0KQ35</accession>
<dbReference type="Proteomes" id="UP000237347">
    <property type="component" value="Unassembled WGS sequence"/>
</dbReference>
<feature type="non-terminal residue" evidence="2">
    <location>
        <position position="1"/>
    </location>
</feature>
<dbReference type="PANTHER" id="PTHR21234:SF43">
    <property type="entry name" value="OS06G0112100 PROTEIN"/>
    <property type="match status" value="1"/>
</dbReference>
<evidence type="ECO:0000313" key="3">
    <source>
        <dbReference type="Proteomes" id="UP000237347"/>
    </source>
</evidence>
<reference evidence="2 3" key="1">
    <citation type="journal article" date="2018" name="Sci. Data">
        <title>The draft genome sequence of cork oak.</title>
        <authorList>
            <person name="Ramos A.M."/>
            <person name="Usie A."/>
            <person name="Barbosa P."/>
            <person name="Barros P.M."/>
            <person name="Capote T."/>
            <person name="Chaves I."/>
            <person name="Simoes F."/>
            <person name="Abreu I."/>
            <person name="Carrasquinho I."/>
            <person name="Faro C."/>
            <person name="Guimaraes J.B."/>
            <person name="Mendonca D."/>
            <person name="Nobrega F."/>
            <person name="Rodrigues L."/>
            <person name="Saibo N.J.M."/>
            <person name="Varela M.C."/>
            <person name="Egas C."/>
            <person name="Matos J."/>
            <person name="Miguel C.M."/>
            <person name="Oliveira M.M."/>
            <person name="Ricardo C.P."/>
            <person name="Goncalves S."/>
        </authorList>
    </citation>
    <scope>NUCLEOTIDE SEQUENCE [LARGE SCALE GENOMIC DNA]</scope>
    <source>
        <strain evidence="3">cv. HL8</strain>
    </source>
</reference>